<dbReference type="Pfam" id="PF13847">
    <property type="entry name" value="Methyltransf_31"/>
    <property type="match status" value="1"/>
</dbReference>
<reference evidence="3" key="1">
    <citation type="journal article" date="2015" name="Proc. Natl. Acad. Sci. U.S.A.">
        <title>Networks of energetic and metabolic interactions define dynamics in microbial communities.</title>
        <authorList>
            <person name="Embree M."/>
            <person name="Liu J.K."/>
            <person name="Al-Bassam M.M."/>
            <person name="Zengler K."/>
        </authorList>
    </citation>
    <scope>NUCLEOTIDE SEQUENCE</scope>
</reference>
<dbReference type="CDD" id="cd02440">
    <property type="entry name" value="AdoMet_MTases"/>
    <property type="match status" value="1"/>
</dbReference>
<feature type="region of interest" description="Disordered" evidence="1">
    <location>
        <begin position="1"/>
        <end position="33"/>
    </location>
</feature>
<evidence type="ECO:0000259" key="2">
    <source>
        <dbReference type="Pfam" id="PF13847"/>
    </source>
</evidence>
<evidence type="ECO:0000256" key="1">
    <source>
        <dbReference type="SAM" id="MobiDB-lite"/>
    </source>
</evidence>
<evidence type="ECO:0000313" key="3">
    <source>
        <dbReference type="EMBL" id="KUG28606.1"/>
    </source>
</evidence>
<accession>A0A0W8G6G8</accession>
<dbReference type="Gene3D" id="3.40.50.150">
    <property type="entry name" value="Vaccinia Virus protein VP39"/>
    <property type="match status" value="1"/>
</dbReference>
<comment type="caution">
    <text evidence="3">The sequence shown here is derived from an EMBL/GenBank/DDBJ whole genome shotgun (WGS) entry which is preliminary data.</text>
</comment>
<dbReference type="InterPro" id="IPR029063">
    <property type="entry name" value="SAM-dependent_MTases_sf"/>
</dbReference>
<proteinExistence type="predicted"/>
<sequence length="274" mass="29746">MLPDRPDLAGLGRTWPDLARPARPARPVRRAKRAGGRPFCRHILKNEAFMDDSARLRDILQRLPQGTVWRPVRDASGALLAEGSGLGEDGLSDYLPGVSFAGKTVCDLGCNLGYFSFMAARGGAARVTGFDVDPLVVEGATLLAAMQGYGNVRFQVADFTSQPPEETFDLVLLVDFIGRGTIVKGRLDAALDAAAAYCRERMVFTLRPVYPLADLTGGDARSLAARYGDDVVHDGRFHLLDYAAQRLADFTPSLLTPPGDPARRFKHAVLFSKI</sequence>
<protein>
    <recommendedName>
        <fullName evidence="2">Methyltransferase domain-containing protein</fullName>
    </recommendedName>
</protein>
<gene>
    <name evidence="3" type="ORF">ASZ90_001514</name>
</gene>
<organism evidence="3">
    <name type="scientific">hydrocarbon metagenome</name>
    <dbReference type="NCBI Taxonomy" id="938273"/>
    <lineage>
        <taxon>unclassified sequences</taxon>
        <taxon>metagenomes</taxon>
        <taxon>ecological metagenomes</taxon>
    </lineage>
</organism>
<dbReference type="AlphaFoldDB" id="A0A0W8G6G8"/>
<feature type="domain" description="Methyltransferase" evidence="2">
    <location>
        <begin position="101"/>
        <end position="175"/>
    </location>
</feature>
<dbReference type="EMBL" id="LNQE01000200">
    <property type="protein sequence ID" value="KUG28606.1"/>
    <property type="molecule type" value="Genomic_DNA"/>
</dbReference>
<name>A0A0W8G6G8_9ZZZZ</name>
<dbReference type="InterPro" id="IPR025714">
    <property type="entry name" value="Methyltranfer_dom"/>
</dbReference>
<dbReference type="SUPFAM" id="SSF53335">
    <property type="entry name" value="S-adenosyl-L-methionine-dependent methyltransferases"/>
    <property type="match status" value="1"/>
</dbReference>